<evidence type="ECO:0000313" key="2">
    <source>
        <dbReference type="Proteomes" id="UP000054018"/>
    </source>
</evidence>
<dbReference type="Proteomes" id="UP000054018">
    <property type="component" value="Unassembled WGS sequence"/>
</dbReference>
<gene>
    <name evidence="1" type="ORF">PISMIDRAFT_491582</name>
</gene>
<accession>A0A0C9ZK37</accession>
<dbReference type="AlphaFoldDB" id="A0A0C9ZK37"/>
<protein>
    <submittedName>
        <fullName evidence="1">Uncharacterized protein</fullName>
    </submittedName>
</protein>
<sequence length="111" mass="12582">MTRFYRRVMQSTRKRLQSLDPKNRWSAIIGRGQLEDIRNSVVDELSLTDTTNDSIKADYCLALRSAPTPTTSPLYTLRSKNCLIFKDNGALNGLLSTFDRSSCLRQHGRAS</sequence>
<dbReference type="EMBL" id="KN833735">
    <property type="protein sequence ID" value="KIK22817.1"/>
    <property type="molecule type" value="Genomic_DNA"/>
</dbReference>
<dbReference type="HOGENOM" id="CLU_2159415_0_0_1"/>
<evidence type="ECO:0000313" key="1">
    <source>
        <dbReference type="EMBL" id="KIK22817.1"/>
    </source>
</evidence>
<organism evidence="1 2">
    <name type="scientific">Pisolithus microcarpus 441</name>
    <dbReference type="NCBI Taxonomy" id="765257"/>
    <lineage>
        <taxon>Eukaryota</taxon>
        <taxon>Fungi</taxon>
        <taxon>Dikarya</taxon>
        <taxon>Basidiomycota</taxon>
        <taxon>Agaricomycotina</taxon>
        <taxon>Agaricomycetes</taxon>
        <taxon>Agaricomycetidae</taxon>
        <taxon>Boletales</taxon>
        <taxon>Sclerodermatineae</taxon>
        <taxon>Pisolithaceae</taxon>
        <taxon>Pisolithus</taxon>
    </lineage>
</organism>
<proteinExistence type="predicted"/>
<reference evidence="2" key="2">
    <citation type="submission" date="2015-01" db="EMBL/GenBank/DDBJ databases">
        <title>Evolutionary Origins and Diversification of the Mycorrhizal Mutualists.</title>
        <authorList>
            <consortium name="DOE Joint Genome Institute"/>
            <consortium name="Mycorrhizal Genomics Consortium"/>
            <person name="Kohler A."/>
            <person name="Kuo A."/>
            <person name="Nagy L.G."/>
            <person name="Floudas D."/>
            <person name="Copeland A."/>
            <person name="Barry K.W."/>
            <person name="Cichocki N."/>
            <person name="Veneault-Fourrey C."/>
            <person name="LaButti K."/>
            <person name="Lindquist E.A."/>
            <person name="Lipzen A."/>
            <person name="Lundell T."/>
            <person name="Morin E."/>
            <person name="Murat C."/>
            <person name="Riley R."/>
            <person name="Ohm R."/>
            <person name="Sun H."/>
            <person name="Tunlid A."/>
            <person name="Henrissat B."/>
            <person name="Grigoriev I.V."/>
            <person name="Hibbett D.S."/>
            <person name="Martin F."/>
        </authorList>
    </citation>
    <scope>NUCLEOTIDE SEQUENCE [LARGE SCALE GENOMIC DNA]</scope>
    <source>
        <strain evidence="2">441</strain>
    </source>
</reference>
<name>A0A0C9ZK37_9AGAM</name>
<reference evidence="1 2" key="1">
    <citation type="submission" date="2014-04" db="EMBL/GenBank/DDBJ databases">
        <authorList>
            <consortium name="DOE Joint Genome Institute"/>
            <person name="Kuo A."/>
            <person name="Kohler A."/>
            <person name="Costa M.D."/>
            <person name="Nagy L.G."/>
            <person name="Floudas D."/>
            <person name="Copeland A."/>
            <person name="Barry K.W."/>
            <person name="Cichocki N."/>
            <person name="Veneault-Fourrey C."/>
            <person name="LaButti K."/>
            <person name="Lindquist E.A."/>
            <person name="Lipzen A."/>
            <person name="Lundell T."/>
            <person name="Morin E."/>
            <person name="Murat C."/>
            <person name="Sun H."/>
            <person name="Tunlid A."/>
            <person name="Henrissat B."/>
            <person name="Grigoriev I.V."/>
            <person name="Hibbett D.S."/>
            <person name="Martin F."/>
            <person name="Nordberg H.P."/>
            <person name="Cantor M.N."/>
            <person name="Hua S.X."/>
        </authorList>
    </citation>
    <scope>NUCLEOTIDE SEQUENCE [LARGE SCALE GENOMIC DNA]</scope>
    <source>
        <strain evidence="1 2">441</strain>
    </source>
</reference>
<keyword evidence="2" id="KW-1185">Reference proteome</keyword>